<dbReference type="PANTHER" id="PTHR14740:SF3">
    <property type="entry name" value="CASPASE ACTIVITY AND APOPTOSIS INHIBITOR 1"/>
    <property type="match status" value="1"/>
</dbReference>
<feature type="compositionally biased region" description="Basic and acidic residues" evidence="1">
    <location>
        <begin position="189"/>
        <end position="199"/>
    </location>
</feature>
<feature type="compositionally biased region" description="Polar residues" evidence="1">
    <location>
        <begin position="141"/>
        <end position="159"/>
    </location>
</feature>
<feature type="region of interest" description="Disordered" evidence="1">
    <location>
        <begin position="245"/>
        <end position="274"/>
    </location>
</feature>
<feature type="region of interest" description="Disordered" evidence="1">
    <location>
        <begin position="130"/>
        <end position="226"/>
    </location>
</feature>
<feature type="compositionally biased region" description="Polar residues" evidence="1">
    <location>
        <begin position="246"/>
        <end position="262"/>
    </location>
</feature>
<organism evidence="2 3">
    <name type="scientific">Hemibagrus wyckioides</name>
    <dbReference type="NCBI Taxonomy" id="337641"/>
    <lineage>
        <taxon>Eukaryota</taxon>
        <taxon>Metazoa</taxon>
        <taxon>Chordata</taxon>
        <taxon>Craniata</taxon>
        <taxon>Vertebrata</taxon>
        <taxon>Euteleostomi</taxon>
        <taxon>Actinopterygii</taxon>
        <taxon>Neopterygii</taxon>
        <taxon>Teleostei</taxon>
        <taxon>Ostariophysi</taxon>
        <taxon>Siluriformes</taxon>
        <taxon>Bagridae</taxon>
        <taxon>Hemibagrus</taxon>
    </lineage>
</organism>
<reference evidence="2 3" key="1">
    <citation type="submission" date="2021-06" db="EMBL/GenBank/DDBJ databases">
        <title>Chromosome-level genome assembly of the red-tail catfish (Hemibagrus wyckioides).</title>
        <authorList>
            <person name="Shao F."/>
        </authorList>
    </citation>
    <scope>NUCLEOTIDE SEQUENCE [LARGE SCALE GENOMIC DNA]</scope>
    <source>
        <strain evidence="2">EC202008001</strain>
        <tissue evidence="2">Blood</tissue>
    </source>
</reference>
<dbReference type="AlphaFoldDB" id="A0A9D3N1J8"/>
<evidence type="ECO:0000256" key="1">
    <source>
        <dbReference type="SAM" id="MobiDB-lite"/>
    </source>
</evidence>
<evidence type="ECO:0000313" key="2">
    <source>
        <dbReference type="EMBL" id="KAG7314142.1"/>
    </source>
</evidence>
<dbReference type="GO" id="GO:0042981">
    <property type="term" value="P:regulation of apoptotic process"/>
    <property type="evidence" value="ECO:0007669"/>
    <property type="project" value="InterPro"/>
</dbReference>
<keyword evidence="3" id="KW-1185">Reference proteome</keyword>
<dbReference type="PANTHER" id="PTHR14740">
    <property type="entry name" value="CASPASE ACTIVITY AND APOPTOSIS INHIBITOR 1"/>
    <property type="match status" value="1"/>
</dbReference>
<protein>
    <recommendedName>
        <fullName evidence="4">Caspase activity and apoptosis inhibitor 1</fullName>
    </recommendedName>
</protein>
<feature type="compositionally biased region" description="Basic and acidic residues" evidence="1">
    <location>
        <begin position="32"/>
        <end position="47"/>
    </location>
</feature>
<dbReference type="Proteomes" id="UP000824219">
    <property type="component" value="Linkage Group LG29"/>
</dbReference>
<feature type="region of interest" description="Disordered" evidence="1">
    <location>
        <begin position="1"/>
        <end position="51"/>
    </location>
</feature>
<dbReference type="Pfam" id="PF15335">
    <property type="entry name" value="CAAP1"/>
    <property type="match status" value="1"/>
</dbReference>
<feature type="compositionally biased region" description="Basic residues" evidence="1">
    <location>
        <begin position="1"/>
        <end position="13"/>
    </location>
</feature>
<feature type="compositionally biased region" description="Low complexity" evidence="1">
    <location>
        <begin position="203"/>
        <end position="213"/>
    </location>
</feature>
<dbReference type="InterPro" id="IPR038991">
    <property type="entry name" value="CAAP1"/>
</dbReference>
<proteinExistence type="predicted"/>
<accession>A0A9D3N1J8</accession>
<gene>
    <name evidence="2" type="ORF">KOW79_022638</name>
</gene>
<evidence type="ECO:0008006" key="4">
    <source>
        <dbReference type="Google" id="ProtNLM"/>
    </source>
</evidence>
<evidence type="ECO:0000313" key="3">
    <source>
        <dbReference type="Proteomes" id="UP000824219"/>
    </source>
</evidence>
<comment type="caution">
    <text evidence="2">The sequence shown here is derived from an EMBL/GenBank/DDBJ whole genome shotgun (WGS) entry which is preliminary data.</text>
</comment>
<name>A0A9D3N1J8_9TELE</name>
<dbReference type="OrthoDB" id="10064012at2759"/>
<dbReference type="EMBL" id="JAHKSW010000029">
    <property type="protein sequence ID" value="KAG7314142.1"/>
    <property type="molecule type" value="Genomic_DNA"/>
</dbReference>
<sequence length="305" mass="33714">MKSAKEKKRKHSRREPADGDRKRRGTESGMGDLKEEQNHVQEVKEEASDIEEGGLDLTVPFKPISAYLSNRQEMLEQCFHVLGQNKLKKMLPDELKECSFTEIKTLCWDQLQQLSENNLLQILEGKEVTANAEAEEKETNRTSADSQQDNSVDSTSSMKENAEGEDKQGLSGEESDVLSINADMNDSDIEGHKDPKPQEEQIPAPTVTPSVSSAPPPEVDLQSDEPKLELQRDIDKSVSEILALTDGSSDEAQLKPRSQQVAMETPPASLPVPAAAPSAQQLALLELEMRARAIKALMKANEVKK</sequence>